<feature type="domain" description="NB-ARC" evidence="6">
    <location>
        <begin position="197"/>
        <end position="239"/>
    </location>
</feature>
<dbReference type="InterPro" id="IPR002182">
    <property type="entry name" value="NB-ARC"/>
</dbReference>
<evidence type="ECO:0000256" key="2">
    <source>
        <dbReference type="ARBA" id="ARBA00022614"/>
    </source>
</evidence>
<dbReference type="PANTHER" id="PTHR23155">
    <property type="entry name" value="DISEASE RESISTANCE PROTEIN RP"/>
    <property type="match status" value="1"/>
</dbReference>
<evidence type="ECO:0000256" key="4">
    <source>
        <dbReference type="ARBA" id="ARBA00022741"/>
    </source>
</evidence>
<dbReference type="Proteomes" id="UP000275267">
    <property type="component" value="Unassembled WGS sequence"/>
</dbReference>
<dbReference type="Pfam" id="PF23559">
    <property type="entry name" value="WHD_DRP"/>
    <property type="match status" value="1"/>
</dbReference>
<dbReference type="InterPro" id="IPR036388">
    <property type="entry name" value="WH-like_DNA-bd_sf"/>
</dbReference>
<sequence length="481" mass="53915">MDDLVTGATGSLISKLGELLKEEYNLQNGVKEQVESLSRELESAHAALRKVGEVPLDQFDEQARIWAREVREASYNMDVLDAFLVGLEGGHEHTDHASLFQRLQDMVAGLFTVMGSLFKRRKIVGTISDIRKELQEVTDRRERYTVDGIAVKPAVTSTIDPRLAAMYKDGAQLVGIDKSSSDLLSMMMSHQGDEASNNKMKIVSILGAGGLGKTTLAKAVYDKLKSQFGAGAFVPVGRNPDLKKTIKLALVENNNVSRIITTTRKVQVATGEIYNLQPLSYDNSRKLFYTRIFGGEGKCPDNQLDEVSKKILKKCDGVPLAIITMASLLVGKSREEWYEVCSSIGLDHKHNQQVDTTMKILSLNYYDLPSHLRTCLLYLCAFPEDDFIEKGSLVEKWVAEGFVTKKHGLGLLEEGEGYLHDLINRCLIQMVELDYGCLHNLINRRMIQADESEYDTLFYFPTYGCRVHDMVLDLIRSLSRE</sequence>
<evidence type="ECO:0000256" key="3">
    <source>
        <dbReference type="ARBA" id="ARBA00022737"/>
    </source>
</evidence>
<dbReference type="GO" id="GO:0002758">
    <property type="term" value="P:innate immune response-activating signaling pathway"/>
    <property type="evidence" value="ECO:0007669"/>
    <property type="project" value="UniProtKB-ARBA"/>
</dbReference>
<organism evidence="9 10">
    <name type="scientific">Panicum miliaceum</name>
    <name type="common">Proso millet</name>
    <name type="synonym">Broomcorn millet</name>
    <dbReference type="NCBI Taxonomy" id="4540"/>
    <lineage>
        <taxon>Eukaryota</taxon>
        <taxon>Viridiplantae</taxon>
        <taxon>Streptophyta</taxon>
        <taxon>Embryophyta</taxon>
        <taxon>Tracheophyta</taxon>
        <taxon>Spermatophyta</taxon>
        <taxon>Magnoliopsida</taxon>
        <taxon>Liliopsida</taxon>
        <taxon>Poales</taxon>
        <taxon>Poaceae</taxon>
        <taxon>PACMAD clade</taxon>
        <taxon>Panicoideae</taxon>
        <taxon>Panicodae</taxon>
        <taxon>Paniceae</taxon>
        <taxon>Panicinae</taxon>
        <taxon>Panicum</taxon>
        <taxon>Panicum sect. Panicum</taxon>
    </lineage>
</organism>
<dbReference type="Pfam" id="PF18052">
    <property type="entry name" value="Rx_N"/>
    <property type="match status" value="1"/>
</dbReference>
<proteinExistence type="inferred from homology"/>
<dbReference type="InterPro" id="IPR044974">
    <property type="entry name" value="Disease_R_plants"/>
</dbReference>
<comment type="similarity">
    <text evidence="1">Belongs to the disease resistance NB-LRR family.</text>
</comment>
<dbReference type="InterPro" id="IPR027417">
    <property type="entry name" value="P-loop_NTPase"/>
</dbReference>
<keyword evidence="10" id="KW-1185">Reference proteome</keyword>
<keyword evidence="5" id="KW-0611">Plant defense</keyword>
<evidence type="ECO:0000259" key="7">
    <source>
        <dbReference type="Pfam" id="PF18052"/>
    </source>
</evidence>
<feature type="domain" description="Disease resistance protein winged helix" evidence="8">
    <location>
        <begin position="382"/>
        <end position="429"/>
    </location>
</feature>
<evidence type="ECO:0000313" key="10">
    <source>
        <dbReference type="Proteomes" id="UP000275267"/>
    </source>
</evidence>
<dbReference type="AlphaFoldDB" id="A0A3L6TBF7"/>
<evidence type="ECO:0000259" key="6">
    <source>
        <dbReference type="Pfam" id="PF00931"/>
    </source>
</evidence>
<keyword evidence="4" id="KW-0547">Nucleotide-binding</keyword>
<dbReference type="GO" id="GO:0009626">
    <property type="term" value="P:plant-type hypersensitive response"/>
    <property type="evidence" value="ECO:0007669"/>
    <property type="project" value="UniProtKB-ARBA"/>
</dbReference>
<dbReference type="Gene3D" id="1.10.10.10">
    <property type="entry name" value="Winged helix-like DNA-binding domain superfamily/Winged helix DNA-binding domain"/>
    <property type="match status" value="1"/>
</dbReference>
<dbReference type="CDD" id="cd14798">
    <property type="entry name" value="RX-CC_like"/>
    <property type="match status" value="1"/>
</dbReference>
<dbReference type="Gene3D" id="1.10.8.430">
    <property type="entry name" value="Helical domain of apoptotic protease-activating factors"/>
    <property type="match status" value="1"/>
</dbReference>
<dbReference type="InterPro" id="IPR042197">
    <property type="entry name" value="Apaf_helical"/>
</dbReference>
<evidence type="ECO:0000256" key="5">
    <source>
        <dbReference type="ARBA" id="ARBA00022821"/>
    </source>
</evidence>
<accession>A0A3L6TBF7</accession>
<reference evidence="10" key="1">
    <citation type="journal article" date="2019" name="Nat. Commun.">
        <title>The genome of broomcorn millet.</title>
        <authorList>
            <person name="Zou C."/>
            <person name="Miki D."/>
            <person name="Li D."/>
            <person name="Tang Q."/>
            <person name="Xiao L."/>
            <person name="Rajput S."/>
            <person name="Deng P."/>
            <person name="Jia W."/>
            <person name="Huang R."/>
            <person name="Zhang M."/>
            <person name="Sun Y."/>
            <person name="Hu J."/>
            <person name="Fu X."/>
            <person name="Schnable P.S."/>
            <person name="Li F."/>
            <person name="Zhang H."/>
            <person name="Feng B."/>
            <person name="Zhu X."/>
            <person name="Liu R."/>
            <person name="Schnable J.C."/>
            <person name="Zhu J.-K."/>
            <person name="Zhang H."/>
        </authorList>
    </citation>
    <scope>NUCLEOTIDE SEQUENCE [LARGE SCALE GENOMIC DNA]</scope>
</reference>
<keyword evidence="2" id="KW-0433">Leucine-rich repeat</keyword>
<evidence type="ECO:0000259" key="8">
    <source>
        <dbReference type="Pfam" id="PF23559"/>
    </source>
</evidence>
<dbReference type="FunFam" id="1.10.10.10:FF:000322">
    <property type="entry name" value="Probable disease resistance protein At1g63360"/>
    <property type="match status" value="1"/>
</dbReference>
<dbReference type="STRING" id="4540.A0A3L6TBF7"/>
<evidence type="ECO:0000313" key="9">
    <source>
        <dbReference type="EMBL" id="RLN35559.1"/>
    </source>
</evidence>
<dbReference type="InterPro" id="IPR041118">
    <property type="entry name" value="Rx_N"/>
</dbReference>
<dbReference type="Gene3D" id="1.20.5.4130">
    <property type="match status" value="1"/>
</dbReference>
<dbReference type="GO" id="GO:0043531">
    <property type="term" value="F:ADP binding"/>
    <property type="evidence" value="ECO:0007669"/>
    <property type="project" value="InterPro"/>
</dbReference>
<protein>
    <submittedName>
        <fullName evidence="9">Disease resistance RPP13-like protein 3 isoform X3</fullName>
    </submittedName>
</protein>
<dbReference type="Pfam" id="PF00931">
    <property type="entry name" value="NB-ARC"/>
    <property type="match status" value="1"/>
</dbReference>
<dbReference type="Gene3D" id="3.40.50.300">
    <property type="entry name" value="P-loop containing nucleotide triphosphate hydrolases"/>
    <property type="match status" value="1"/>
</dbReference>
<dbReference type="PANTHER" id="PTHR23155:SF1116">
    <property type="entry name" value="OS12G0273300 PROTEIN"/>
    <property type="match status" value="1"/>
</dbReference>
<dbReference type="SUPFAM" id="SSF52540">
    <property type="entry name" value="P-loop containing nucleoside triphosphate hydrolases"/>
    <property type="match status" value="1"/>
</dbReference>
<dbReference type="OrthoDB" id="1867717at2759"/>
<name>A0A3L6TBF7_PANMI</name>
<feature type="domain" description="Disease resistance N-terminal" evidence="7">
    <location>
        <begin position="10"/>
        <end position="92"/>
    </location>
</feature>
<evidence type="ECO:0000256" key="1">
    <source>
        <dbReference type="ARBA" id="ARBA00008894"/>
    </source>
</evidence>
<dbReference type="EMBL" id="PQIB02000002">
    <property type="protein sequence ID" value="RLN35559.1"/>
    <property type="molecule type" value="Genomic_DNA"/>
</dbReference>
<dbReference type="GO" id="GO:0042742">
    <property type="term" value="P:defense response to bacterium"/>
    <property type="evidence" value="ECO:0007669"/>
    <property type="project" value="UniProtKB-ARBA"/>
</dbReference>
<dbReference type="InterPro" id="IPR058922">
    <property type="entry name" value="WHD_DRP"/>
</dbReference>
<gene>
    <name evidence="9" type="ORF">C2845_PM03G27330</name>
</gene>
<comment type="caution">
    <text evidence="9">The sequence shown here is derived from an EMBL/GenBank/DDBJ whole genome shotgun (WGS) entry which is preliminary data.</text>
</comment>
<dbReference type="InterPro" id="IPR038005">
    <property type="entry name" value="RX-like_CC"/>
</dbReference>
<keyword evidence="3" id="KW-0677">Repeat</keyword>